<feature type="transmembrane region" description="Helical" evidence="13">
    <location>
        <begin position="748"/>
        <end position="769"/>
    </location>
</feature>
<comment type="similarity">
    <text evidence="2">Belongs to the cation transport ATPase (P-type) (TC 3.A.3) family. Type IIA subfamily.</text>
</comment>
<feature type="transmembrane region" description="Helical" evidence="13">
    <location>
        <begin position="108"/>
        <end position="124"/>
    </location>
</feature>
<keyword evidence="16" id="KW-1185">Reference proteome</keyword>
<evidence type="ECO:0000256" key="12">
    <source>
        <dbReference type="SAM" id="MobiDB-lite"/>
    </source>
</evidence>
<dbReference type="InterPro" id="IPR006068">
    <property type="entry name" value="ATPase_P-typ_cation-transptr_C"/>
</dbReference>
<keyword evidence="9 13" id="KW-1133">Transmembrane helix</keyword>
<feature type="region of interest" description="Disordered" evidence="12">
    <location>
        <begin position="45"/>
        <end position="67"/>
    </location>
</feature>
<evidence type="ECO:0000256" key="5">
    <source>
        <dbReference type="ARBA" id="ARBA00022741"/>
    </source>
</evidence>
<dbReference type="InterPro" id="IPR044492">
    <property type="entry name" value="P_typ_ATPase_HD_dom"/>
</dbReference>
<sequence length="919" mass="96404">MTTPAPSAGSVPTVARPSTPAAVRLDELDPPVWAATVHDVLAATGTPGGGLSGDDAATRLAADGPNRLPEPAGRPAWLRFLAHFDDVLVYVLVAAAVLKIIAGDWVDFGVIAVVIVANAVIGYVQEGRAASALASLSTMVSLDAQVERDGTWGVVDAADLVVGDLVRVRSGDRIPADLRLVRTSNLQIDEAALTGESVSAEKDAEPVGVDAGVGDRSSMAFSGTIVTAGTGEGVVVATGAGTEIGRISQLVADQEEIETPLTKQIAKLGKQISLLILVLAVAMLIIGRLVHDFDREDLLSAAIAFAVAAVPEGLPALITITLALGVQQMARRNAITRRMASVETLGSVTSICSDKTGTLTQNEMTVRTVVTGAATYDVEGTGYDPAGRVVLAGTTTTAGLADRPDLAAFVRAAGSANDARVERVDGLWRVVGAPTEGALDVLAAKAGLDVEAVTRLAQVPFESAHKFSATLDDLPDGTRVVHVLGAPDRLLDRAEWQRGPTGEREPLDRAAWEERIEELSDQGLRVLAAATLAGRGRETIELADLDEGLEFLGVAGIVDPPRPEATAAIAEAHGAGIRVKMITGDHRGTAIAISRELGIAPPDGEVAALTGADLQRMSQDELRRVVQDVDVYARTSPEHKLRIVRALQSRGEVVAMTGDGVNDAPSITRADVGVAMGIKGTEATKEAADIVLADDNFATIERAIEEGRRIYDNIRKSVVFLLPTNGAQSLVILVAVLAGVALPLSPVQILWVNLVTAVTLSLALAGEPAEPDIMKRPPRDPREQVLNPRTFGLVLAASVLIGGATLAVYLIERERGYDIQTAQTTAVTMLALAQLAFLLNCRFLGSSSLTPRAFTGNPTVWISAGALLLLQLVFVYAPFMHSWFGSAALGLDGWGLTLGFAVGVFLLVEVVKVAVRRRR</sequence>
<dbReference type="AlphaFoldDB" id="A0A3N2D9Q8"/>
<keyword evidence="6" id="KW-0067">ATP-binding</keyword>
<dbReference type="InterPro" id="IPR036412">
    <property type="entry name" value="HAD-like_sf"/>
</dbReference>
<evidence type="ECO:0000256" key="11">
    <source>
        <dbReference type="ARBA" id="ARBA00049360"/>
    </source>
</evidence>
<evidence type="ECO:0000313" key="15">
    <source>
        <dbReference type="EMBL" id="ROR96527.1"/>
    </source>
</evidence>
<dbReference type="FunFam" id="3.40.50.1000:FF:000028">
    <property type="entry name" value="Calcium-transporting P-type ATPase, putative"/>
    <property type="match status" value="1"/>
</dbReference>
<dbReference type="InterPro" id="IPR008250">
    <property type="entry name" value="ATPase_P-typ_transduc_dom_A_sf"/>
</dbReference>
<keyword evidence="10 13" id="KW-0472">Membrane</keyword>
<dbReference type="InterPro" id="IPR023214">
    <property type="entry name" value="HAD_sf"/>
</dbReference>
<dbReference type="Proteomes" id="UP000275356">
    <property type="component" value="Unassembled WGS sequence"/>
</dbReference>
<dbReference type="InterPro" id="IPR001757">
    <property type="entry name" value="P_typ_ATPase"/>
</dbReference>
<dbReference type="GO" id="GO:0016887">
    <property type="term" value="F:ATP hydrolysis activity"/>
    <property type="evidence" value="ECO:0007669"/>
    <property type="project" value="InterPro"/>
</dbReference>
<dbReference type="SFLD" id="SFLDG00002">
    <property type="entry name" value="C1.7:_P-type_atpase_like"/>
    <property type="match status" value="1"/>
</dbReference>
<dbReference type="InterPro" id="IPR004014">
    <property type="entry name" value="ATPase_P-typ_cation-transptr_N"/>
</dbReference>
<keyword evidence="3" id="KW-0597">Phosphoprotein</keyword>
<dbReference type="InterPro" id="IPR023298">
    <property type="entry name" value="ATPase_P-typ_TM_dom_sf"/>
</dbReference>
<dbReference type="Pfam" id="PF00690">
    <property type="entry name" value="Cation_ATPase_N"/>
    <property type="match status" value="1"/>
</dbReference>
<feature type="transmembrane region" description="Helical" evidence="13">
    <location>
        <begin position="718"/>
        <end position="742"/>
    </location>
</feature>
<feature type="transmembrane region" description="Helical" evidence="13">
    <location>
        <begin position="893"/>
        <end position="915"/>
    </location>
</feature>
<evidence type="ECO:0000256" key="9">
    <source>
        <dbReference type="ARBA" id="ARBA00022989"/>
    </source>
</evidence>
<dbReference type="Gene3D" id="3.40.50.1000">
    <property type="entry name" value="HAD superfamily/HAD-like"/>
    <property type="match status" value="1"/>
</dbReference>
<evidence type="ECO:0000256" key="7">
    <source>
        <dbReference type="ARBA" id="ARBA00022842"/>
    </source>
</evidence>
<dbReference type="SFLD" id="SFLDS00003">
    <property type="entry name" value="Haloacid_Dehalogenase"/>
    <property type="match status" value="1"/>
</dbReference>
<dbReference type="SUPFAM" id="SSF56784">
    <property type="entry name" value="HAD-like"/>
    <property type="match status" value="1"/>
</dbReference>
<protein>
    <submittedName>
        <fullName evidence="15">P-type E1-E2 ATPase</fullName>
    </submittedName>
</protein>
<evidence type="ECO:0000259" key="14">
    <source>
        <dbReference type="SMART" id="SM00831"/>
    </source>
</evidence>
<dbReference type="PROSITE" id="PS00154">
    <property type="entry name" value="ATPASE_E1_E2"/>
    <property type="match status" value="1"/>
</dbReference>
<feature type="transmembrane region" description="Helical" evidence="13">
    <location>
        <begin position="817"/>
        <end position="839"/>
    </location>
</feature>
<comment type="subcellular location">
    <subcellularLocation>
        <location evidence="1">Cell membrane</location>
        <topology evidence="1">Multi-pass membrane protein</topology>
    </subcellularLocation>
</comment>
<feature type="transmembrane region" description="Helical" evidence="13">
    <location>
        <begin position="860"/>
        <end position="881"/>
    </location>
</feature>
<dbReference type="SUPFAM" id="SSF81665">
    <property type="entry name" value="Calcium ATPase, transmembrane domain M"/>
    <property type="match status" value="1"/>
</dbReference>
<dbReference type="EMBL" id="RKHQ01000001">
    <property type="protein sequence ID" value="ROR96527.1"/>
    <property type="molecule type" value="Genomic_DNA"/>
</dbReference>
<feature type="domain" description="Cation-transporting P-type ATPase N-terminal" evidence="14">
    <location>
        <begin position="31"/>
        <end position="104"/>
    </location>
</feature>
<dbReference type="FunFam" id="2.70.150.10:FF:000160">
    <property type="entry name" value="Sarcoplasmic/endoplasmic reticulum calcium ATPase 1"/>
    <property type="match status" value="1"/>
</dbReference>
<evidence type="ECO:0000256" key="4">
    <source>
        <dbReference type="ARBA" id="ARBA00022692"/>
    </source>
</evidence>
<dbReference type="GO" id="GO:0005524">
    <property type="term" value="F:ATP binding"/>
    <property type="evidence" value="ECO:0007669"/>
    <property type="project" value="UniProtKB-KW"/>
</dbReference>
<dbReference type="Pfam" id="PF13246">
    <property type="entry name" value="Cation_ATPase"/>
    <property type="match status" value="1"/>
</dbReference>
<comment type="catalytic activity">
    <reaction evidence="11">
        <text>ATP + H2O = ADP + phosphate + H(+)</text>
        <dbReference type="Rhea" id="RHEA:13065"/>
        <dbReference type="ChEBI" id="CHEBI:15377"/>
        <dbReference type="ChEBI" id="CHEBI:15378"/>
        <dbReference type="ChEBI" id="CHEBI:30616"/>
        <dbReference type="ChEBI" id="CHEBI:43474"/>
        <dbReference type="ChEBI" id="CHEBI:456216"/>
    </reaction>
</comment>
<dbReference type="OrthoDB" id="9814270at2"/>
<dbReference type="SUPFAM" id="SSF81653">
    <property type="entry name" value="Calcium ATPase, transduction domain A"/>
    <property type="match status" value="1"/>
</dbReference>
<evidence type="ECO:0000256" key="8">
    <source>
        <dbReference type="ARBA" id="ARBA00022967"/>
    </source>
</evidence>
<dbReference type="SFLD" id="SFLDF00027">
    <property type="entry name" value="p-type_atpase"/>
    <property type="match status" value="1"/>
</dbReference>
<dbReference type="InterPro" id="IPR018303">
    <property type="entry name" value="ATPase_P-typ_P_site"/>
</dbReference>
<dbReference type="Gene3D" id="2.70.150.10">
    <property type="entry name" value="Calcium-transporting ATPase, cytoplasmic transduction domain A"/>
    <property type="match status" value="1"/>
</dbReference>
<dbReference type="PANTHER" id="PTHR42861">
    <property type="entry name" value="CALCIUM-TRANSPORTING ATPASE"/>
    <property type="match status" value="1"/>
</dbReference>
<keyword evidence="4 13" id="KW-0812">Transmembrane</keyword>
<keyword evidence="7" id="KW-0460">Magnesium</keyword>
<keyword evidence="5" id="KW-0547">Nucleotide-binding</keyword>
<dbReference type="RefSeq" id="WP_123738691.1">
    <property type="nucleotide sequence ID" value="NZ_RKHQ01000001.1"/>
</dbReference>
<name>A0A3N2D9Q8_9MICO</name>
<dbReference type="NCBIfam" id="TIGR01494">
    <property type="entry name" value="ATPase_P-type"/>
    <property type="match status" value="2"/>
</dbReference>
<keyword evidence="8" id="KW-1278">Translocase</keyword>
<accession>A0A3N2D9Q8</accession>
<evidence type="ECO:0000256" key="10">
    <source>
        <dbReference type="ARBA" id="ARBA00023136"/>
    </source>
</evidence>
<feature type="transmembrane region" description="Helical" evidence="13">
    <location>
        <begin position="790"/>
        <end position="811"/>
    </location>
</feature>
<evidence type="ECO:0000256" key="2">
    <source>
        <dbReference type="ARBA" id="ARBA00005675"/>
    </source>
</evidence>
<dbReference type="Gene3D" id="1.20.1110.10">
    <property type="entry name" value="Calcium-transporting ATPase, transmembrane domain"/>
    <property type="match status" value="1"/>
</dbReference>
<dbReference type="InterPro" id="IPR059000">
    <property type="entry name" value="ATPase_P-type_domA"/>
</dbReference>
<feature type="transmembrane region" description="Helical" evidence="13">
    <location>
        <begin position="272"/>
        <end position="290"/>
    </location>
</feature>
<evidence type="ECO:0000256" key="13">
    <source>
        <dbReference type="SAM" id="Phobius"/>
    </source>
</evidence>
<evidence type="ECO:0000313" key="16">
    <source>
        <dbReference type="Proteomes" id="UP000275356"/>
    </source>
</evidence>
<feature type="transmembrane region" description="Helical" evidence="13">
    <location>
        <begin position="302"/>
        <end position="326"/>
    </location>
</feature>
<dbReference type="Gene3D" id="3.40.1110.10">
    <property type="entry name" value="Calcium-transporting ATPase, cytoplasmic domain N"/>
    <property type="match status" value="1"/>
</dbReference>
<reference evidence="15 16" key="1">
    <citation type="submission" date="2018-11" db="EMBL/GenBank/DDBJ databases">
        <title>Sequencing the genomes of 1000 actinobacteria strains.</title>
        <authorList>
            <person name="Klenk H.-P."/>
        </authorList>
    </citation>
    <scope>NUCLEOTIDE SEQUENCE [LARGE SCALE GENOMIC DNA]</scope>
    <source>
        <strain evidence="15 16">DSM 13521</strain>
    </source>
</reference>
<dbReference type="SMART" id="SM00831">
    <property type="entry name" value="Cation_ATPase_N"/>
    <property type="match status" value="1"/>
</dbReference>
<dbReference type="PRINTS" id="PR00119">
    <property type="entry name" value="CATATPASE"/>
</dbReference>
<organism evidence="15 16">
    <name type="scientific">Salana multivorans</name>
    <dbReference type="NCBI Taxonomy" id="120377"/>
    <lineage>
        <taxon>Bacteria</taxon>
        <taxon>Bacillati</taxon>
        <taxon>Actinomycetota</taxon>
        <taxon>Actinomycetes</taxon>
        <taxon>Micrococcales</taxon>
        <taxon>Beutenbergiaceae</taxon>
        <taxon>Salana</taxon>
    </lineage>
</organism>
<evidence type="ECO:0000256" key="1">
    <source>
        <dbReference type="ARBA" id="ARBA00004651"/>
    </source>
</evidence>
<dbReference type="GO" id="GO:0005886">
    <property type="term" value="C:plasma membrane"/>
    <property type="evidence" value="ECO:0007669"/>
    <property type="project" value="UniProtKB-SubCell"/>
</dbReference>
<dbReference type="Pfam" id="PF00122">
    <property type="entry name" value="E1-E2_ATPase"/>
    <property type="match status" value="1"/>
</dbReference>
<dbReference type="SUPFAM" id="SSF81660">
    <property type="entry name" value="Metal cation-transporting ATPase, ATP-binding domain N"/>
    <property type="match status" value="1"/>
</dbReference>
<dbReference type="PRINTS" id="PR00120">
    <property type="entry name" value="HATPASE"/>
</dbReference>
<evidence type="ECO:0000256" key="6">
    <source>
        <dbReference type="ARBA" id="ARBA00022840"/>
    </source>
</evidence>
<gene>
    <name evidence="15" type="ORF">EDD28_1112</name>
</gene>
<dbReference type="Pfam" id="PF00689">
    <property type="entry name" value="Cation_ATPase_C"/>
    <property type="match status" value="1"/>
</dbReference>
<proteinExistence type="inferred from homology"/>
<comment type="caution">
    <text evidence="15">The sequence shown here is derived from an EMBL/GenBank/DDBJ whole genome shotgun (WGS) entry which is preliminary data.</text>
</comment>
<dbReference type="InterPro" id="IPR023299">
    <property type="entry name" value="ATPase_P-typ_cyto_dom_N"/>
</dbReference>
<evidence type="ECO:0000256" key="3">
    <source>
        <dbReference type="ARBA" id="ARBA00022553"/>
    </source>
</evidence>